<reference evidence="3" key="1">
    <citation type="submission" date="2022-07" db="EMBL/GenBank/DDBJ databases">
        <title>Genome Sequence of Xylaria arbuscula.</title>
        <authorList>
            <person name="Buettner E."/>
        </authorList>
    </citation>
    <scope>NUCLEOTIDE SEQUENCE</scope>
    <source>
        <strain evidence="3">VT107</strain>
    </source>
</reference>
<feature type="region of interest" description="Disordered" evidence="2">
    <location>
        <begin position="100"/>
        <end position="136"/>
    </location>
</feature>
<protein>
    <submittedName>
        <fullName evidence="3">Uncharacterized protein</fullName>
    </submittedName>
</protein>
<dbReference type="EMBL" id="JANPWZ010003487">
    <property type="protein sequence ID" value="KAJ3552428.1"/>
    <property type="molecule type" value="Genomic_DNA"/>
</dbReference>
<evidence type="ECO:0000313" key="4">
    <source>
        <dbReference type="Proteomes" id="UP001148614"/>
    </source>
</evidence>
<gene>
    <name evidence="3" type="ORF">NPX13_g11114</name>
</gene>
<feature type="compositionally biased region" description="Pro residues" evidence="2">
    <location>
        <begin position="260"/>
        <end position="270"/>
    </location>
</feature>
<comment type="caution">
    <text evidence="3">The sequence shown here is derived from an EMBL/GenBank/DDBJ whole genome shotgun (WGS) entry which is preliminary data.</text>
</comment>
<keyword evidence="4" id="KW-1185">Reference proteome</keyword>
<proteinExistence type="predicted"/>
<evidence type="ECO:0000256" key="2">
    <source>
        <dbReference type="SAM" id="MobiDB-lite"/>
    </source>
</evidence>
<evidence type="ECO:0000313" key="3">
    <source>
        <dbReference type="EMBL" id="KAJ3552428.1"/>
    </source>
</evidence>
<keyword evidence="1" id="KW-0175">Coiled coil</keyword>
<dbReference type="AlphaFoldDB" id="A0A9W8N3D8"/>
<feature type="coiled-coil region" evidence="1">
    <location>
        <begin position="42"/>
        <end position="76"/>
    </location>
</feature>
<dbReference type="Proteomes" id="UP001148614">
    <property type="component" value="Unassembled WGS sequence"/>
</dbReference>
<organism evidence="3 4">
    <name type="scientific">Xylaria arbuscula</name>
    <dbReference type="NCBI Taxonomy" id="114810"/>
    <lineage>
        <taxon>Eukaryota</taxon>
        <taxon>Fungi</taxon>
        <taxon>Dikarya</taxon>
        <taxon>Ascomycota</taxon>
        <taxon>Pezizomycotina</taxon>
        <taxon>Sordariomycetes</taxon>
        <taxon>Xylariomycetidae</taxon>
        <taxon>Xylariales</taxon>
        <taxon>Xylariaceae</taxon>
        <taxon>Xylaria</taxon>
    </lineage>
</organism>
<evidence type="ECO:0000256" key="1">
    <source>
        <dbReference type="SAM" id="Coils"/>
    </source>
</evidence>
<accession>A0A9W8N3D8</accession>
<name>A0A9W8N3D8_9PEZI</name>
<feature type="region of interest" description="Disordered" evidence="2">
    <location>
        <begin position="232"/>
        <end position="282"/>
    </location>
</feature>
<sequence>MAGIQYPLPPDLATLEDYCDKWAQWAAHLKEIKAQYTDQAKLSAIQDEIDTIKAEIKQVEQRLQERIQDRNAAIREGWELYRADLTRHLRVLPPTALPRLGETTSFGSVDREGRNQAPLPTRSDSTGRPIWSQVPRADSKSAALDSLATAALLHHDAEAAGSNPNKPAPYSFFEESSRAAAADYATTICSSPSGSIFNHGAPHSSPVIPNGIKQENKQSLGGLATYSSPLRAYGQTPQLFDQPKPADRQISPAERSSPTIPLPAGIPPTPASERSPDDRDVW</sequence>